<accession>A0A3M7S9I8</accession>
<evidence type="ECO:0000313" key="2">
    <source>
        <dbReference type="Proteomes" id="UP000276133"/>
    </source>
</evidence>
<proteinExistence type="predicted"/>
<keyword evidence="2" id="KW-1185">Reference proteome</keyword>
<organism evidence="1 2">
    <name type="scientific">Brachionus plicatilis</name>
    <name type="common">Marine rotifer</name>
    <name type="synonym">Brachionus muelleri</name>
    <dbReference type="NCBI Taxonomy" id="10195"/>
    <lineage>
        <taxon>Eukaryota</taxon>
        <taxon>Metazoa</taxon>
        <taxon>Spiralia</taxon>
        <taxon>Gnathifera</taxon>
        <taxon>Rotifera</taxon>
        <taxon>Eurotatoria</taxon>
        <taxon>Monogononta</taxon>
        <taxon>Pseudotrocha</taxon>
        <taxon>Ploima</taxon>
        <taxon>Brachionidae</taxon>
        <taxon>Brachionus</taxon>
    </lineage>
</organism>
<sequence>NHALLKLPIVHIICDQYRPTRLCEQTWSPNKFEGIRRPEKIQKKISDQNLKFEFLKNIKHFLFYYKLTGFGYMKPSLETYSERSRQRDGIGKDYQVLEQLSPEPKIQRTKAISLIDRLKLFATQVLLMP</sequence>
<comment type="caution">
    <text evidence="1">The sequence shown here is derived from an EMBL/GenBank/DDBJ whole genome shotgun (WGS) entry which is preliminary data.</text>
</comment>
<dbReference type="EMBL" id="REGN01001829">
    <property type="protein sequence ID" value="RNA32220.1"/>
    <property type="molecule type" value="Genomic_DNA"/>
</dbReference>
<protein>
    <submittedName>
        <fullName evidence="1">Uncharacterized protein</fullName>
    </submittedName>
</protein>
<gene>
    <name evidence="1" type="ORF">BpHYR1_018988</name>
</gene>
<reference evidence="1 2" key="1">
    <citation type="journal article" date="2018" name="Sci. Rep.">
        <title>Genomic signatures of local adaptation to the degree of environmental predictability in rotifers.</title>
        <authorList>
            <person name="Franch-Gras L."/>
            <person name="Hahn C."/>
            <person name="Garcia-Roger E.M."/>
            <person name="Carmona M.J."/>
            <person name="Serra M."/>
            <person name="Gomez A."/>
        </authorList>
    </citation>
    <scope>NUCLEOTIDE SEQUENCE [LARGE SCALE GENOMIC DNA]</scope>
    <source>
        <strain evidence="1">HYR1</strain>
    </source>
</reference>
<name>A0A3M7S9I8_BRAPC</name>
<feature type="non-terminal residue" evidence="1">
    <location>
        <position position="1"/>
    </location>
</feature>
<evidence type="ECO:0000313" key="1">
    <source>
        <dbReference type="EMBL" id="RNA32220.1"/>
    </source>
</evidence>
<dbReference type="Proteomes" id="UP000276133">
    <property type="component" value="Unassembled WGS sequence"/>
</dbReference>
<dbReference type="AlphaFoldDB" id="A0A3M7S9I8"/>